<gene>
    <name evidence="2" type="ORF">ASU33_06070</name>
</gene>
<proteinExistence type="predicted"/>
<accession>A0A9X0L3Z6</accession>
<feature type="compositionally biased region" description="Acidic residues" evidence="1">
    <location>
        <begin position="118"/>
        <end position="128"/>
    </location>
</feature>
<protein>
    <submittedName>
        <fullName evidence="2">Uncharacterized protein</fullName>
    </submittedName>
</protein>
<keyword evidence="3" id="KW-1185">Reference proteome</keyword>
<evidence type="ECO:0000313" key="3">
    <source>
        <dbReference type="Proteomes" id="UP000054223"/>
    </source>
</evidence>
<dbReference type="AlphaFoldDB" id="A0A9X0L3Z6"/>
<reference evidence="2 3" key="1">
    <citation type="submission" date="2015-11" db="EMBL/GenBank/DDBJ databases">
        <title>Solirubrum puertoriconensis gen. nov. an environmental bacteria isolated in Puerto Rico.</title>
        <authorList>
            <person name="Cuebas-Irizarry M.F."/>
            <person name="Montalvo-Rodriguez R."/>
        </authorList>
    </citation>
    <scope>NUCLEOTIDE SEQUENCE [LARGE SCALE GENOMIC DNA]</scope>
    <source>
        <strain evidence="2 3">MC1A</strain>
    </source>
</reference>
<feature type="region of interest" description="Disordered" evidence="1">
    <location>
        <begin position="105"/>
        <end position="142"/>
    </location>
</feature>
<sequence length="452" mass="49680">MALHQLRLRYERGPVIPDANDPTYDQQEVRRLVWVYDTALERTTYDNSQAFYILRNFENAPPDEELAAGVFATRCLGTTLRSYSYDPSVLDGNLVAQGVSYSDEADSPACPYVPPVDPDPEPDPEPEPDPVPGQCGDPDATNYVVGGTDNSVCLYAPRWRALWPQLKVRLANFEGNPKAFLSAEVWAGFPTGHPYAAAKTMAKVADMRATVSPVTGQAEFDLGPYLQPLLPRLDANSPTALTSDLLLGYELRSRGAVWERGYAVNAAVGDAQLFTGKQLTPFASLPGWHGYDYQVAELGTDATGKFGVIESYPAPVSHYLSCPQYPVPVMWLDRSGGYGYWVFGGKHDPGLLAPEGQGFIEAQTREQRLSSRPGARRTLLLRSGYFGGQALIDGLLTLRECIQAWAQLDGPDSPWVPVLVEAGESTNYRIGQRRFEFNTKVTEAAPRHVQGQ</sequence>
<dbReference type="RefSeq" id="WP_059072583.1">
    <property type="nucleotide sequence ID" value="NZ_LNAL01000008.1"/>
</dbReference>
<dbReference type="Proteomes" id="UP000054223">
    <property type="component" value="Unassembled WGS sequence"/>
</dbReference>
<evidence type="ECO:0000256" key="1">
    <source>
        <dbReference type="SAM" id="MobiDB-lite"/>
    </source>
</evidence>
<dbReference type="EMBL" id="LNAL01000008">
    <property type="protein sequence ID" value="KUG06889.1"/>
    <property type="molecule type" value="Genomic_DNA"/>
</dbReference>
<organism evidence="2 3">
    <name type="scientific">Solirubrum puertoriconensis</name>
    <dbReference type="NCBI Taxonomy" id="1751427"/>
    <lineage>
        <taxon>Bacteria</taxon>
        <taxon>Pseudomonadati</taxon>
        <taxon>Bacteroidota</taxon>
        <taxon>Cytophagia</taxon>
        <taxon>Cytophagales</taxon>
    </lineage>
</organism>
<dbReference type="OrthoDB" id="9780455at2"/>
<comment type="caution">
    <text evidence="2">The sequence shown here is derived from an EMBL/GenBank/DDBJ whole genome shotgun (WGS) entry which is preliminary data.</text>
</comment>
<evidence type="ECO:0000313" key="2">
    <source>
        <dbReference type="EMBL" id="KUG06889.1"/>
    </source>
</evidence>
<name>A0A9X0L3Z6_SOLP1</name>